<protein>
    <submittedName>
        <fullName evidence="4">PAN domain-containing protein</fullName>
    </submittedName>
</protein>
<dbReference type="AlphaFoldDB" id="A0A8B6XBC6"/>
<dbReference type="Pfam" id="PF14295">
    <property type="entry name" value="PAN_4"/>
    <property type="match status" value="1"/>
</dbReference>
<evidence type="ECO:0000313" key="3">
    <source>
        <dbReference type="Proteomes" id="UP000675920"/>
    </source>
</evidence>
<reference evidence="4" key="1">
    <citation type="submission" date="2025-08" db="UniProtKB">
        <authorList>
            <consortium name="RefSeq"/>
        </authorList>
    </citation>
    <scope>IDENTIFICATION</scope>
</reference>
<dbReference type="RefSeq" id="WP_084545050.1">
    <property type="nucleotide sequence ID" value="NZ_AXWS01000013.1"/>
</dbReference>
<evidence type="ECO:0000256" key="1">
    <source>
        <dbReference type="SAM" id="SignalP"/>
    </source>
</evidence>
<organism evidence="3 4">
    <name type="scientific">Derxia gummosa DSM 723</name>
    <dbReference type="NCBI Taxonomy" id="1121388"/>
    <lineage>
        <taxon>Bacteria</taxon>
        <taxon>Pseudomonadati</taxon>
        <taxon>Pseudomonadota</taxon>
        <taxon>Betaproteobacteria</taxon>
        <taxon>Burkholderiales</taxon>
        <taxon>Alcaligenaceae</taxon>
        <taxon>Derxia</taxon>
    </lineage>
</organism>
<accession>A0A8B6XBC6</accession>
<proteinExistence type="predicted"/>
<feature type="domain" description="Apple" evidence="2">
    <location>
        <begin position="36"/>
        <end position="86"/>
    </location>
</feature>
<evidence type="ECO:0000313" key="4">
    <source>
        <dbReference type="RefSeq" id="WP_084545050.1"/>
    </source>
</evidence>
<dbReference type="Gene3D" id="3.50.4.10">
    <property type="entry name" value="Hepatocyte Growth Factor"/>
    <property type="match status" value="1"/>
</dbReference>
<evidence type="ECO:0000259" key="2">
    <source>
        <dbReference type="Pfam" id="PF14295"/>
    </source>
</evidence>
<name>A0A8B6XBC6_9BURK</name>
<keyword evidence="3" id="KW-1185">Reference proteome</keyword>
<sequence length="173" mass="18657">MKSLVPRLLTTMLAVTALSLLSAHAGTRIERDAGAADRPGGDYRNFPLPRRDPGLCSDACFTDGQCRAYTYVAPATRQDAPRCYLKSRVPQKLASPCCTSGRKTYVADPRPSAPAEIQPPPEFTANQQWCEIGMICALRHKGKWGDPLPGCNCPPLTGETDTSTDAPQPPDGQ</sequence>
<dbReference type="InterPro" id="IPR003609">
    <property type="entry name" value="Pan_app"/>
</dbReference>
<dbReference type="OrthoDB" id="9178925at2"/>
<dbReference type="Proteomes" id="UP000675920">
    <property type="component" value="Unplaced"/>
</dbReference>
<keyword evidence="1" id="KW-0732">Signal</keyword>
<feature type="signal peptide" evidence="1">
    <location>
        <begin position="1"/>
        <end position="25"/>
    </location>
</feature>
<feature type="chain" id="PRO_5034092481" evidence="1">
    <location>
        <begin position="26"/>
        <end position="173"/>
    </location>
</feature>